<feature type="domain" description="BON" evidence="3">
    <location>
        <begin position="145"/>
        <end position="214"/>
    </location>
</feature>
<dbReference type="SUPFAM" id="SSF54631">
    <property type="entry name" value="CBS-domain pair"/>
    <property type="match status" value="1"/>
</dbReference>
<keyword evidence="2" id="KW-0129">CBS domain</keyword>
<dbReference type="InterPro" id="IPR007055">
    <property type="entry name" value="BON_dom"/>
</dbReference>
<dbReference type="PANTHER" id="PTHR48108:SF26">
    <property type="entry name" value="CBS DOMAIN-CONTAINING PROTEIN DDB_G0289609"/>
    <property type="match status" value="1"/>
</dbReference>
<dbReference type="InterPro" id="IPR051462">
    <property type="entry name" value="CBS_domain-containing"/>
</dbReference>
<dbReference type="InterPro" id="IPR000644">
    <property type="entry name" value="CBS_dom"/>
</dbReference>
<feature type="domain" description="CBS" evidence="4">
    <location>
        <begin position="10"/>
        <end position="66"/>
    </location>
</feature>
<name>A0ABN0TJ11_9ACTN</name>
<evidence type="ECO:0000313" key="5">
    <source>
        <dbReference type="EMBL" id="GAA0222845.1"/>
    </source>
</evidence>
<protein>
    <submittedName>
        <fullName evidence="5">CBS domain-containing protein</fullName>
    </submittedName>
</protein>
<evidence type="ECO:0000313" key="6">
    <source>
        <dbReference type="Proteomes" id="UP001500967"/>
    </source>
</evidence>
<feature type="domain" description="CBS" evidence="4">
    <location>
        <begin position="92"/>
        <end position="149"/>
    </location>
</feature>
<dbReference type="Proteomes" id="UP001500967">
    <property type="component" value="Unassembled WGS sequence"/>
</dbReference>
<dbReference type="PROSITE" id="PS51371">
    <property type="entry name" value="CBS"/>
    <property type="match status" value="2"/>
</dbReference>
<dbReference type="EMBL" id="BAAAGX010000003">
    <property type="protein sequence ID" value="GAA0222845.1"/>
    <property type="molecule type" value="Genomic_DNA"/>
</dbReference>
<evidence type="ECO:0000256" key="1">
    <source>
        <dbReference type="ARBA" id="ARBA00022737"/>
    </source>
</evidence>
<dbReference type="RefSeq" id="WP_344647069.1">
    <property type="nucleotide sequence ID" value="NZ_BAAAGX010000003.1"/>
</dbReference>
<accession>A0ABN0TJ11</accession>
<dbReference type="Pfam" id="PF00571">
    <property type="entry name" value="CBS"/>
    <property type="match status" value="2"/>
</dbReference>
<proteinExistence type="predicted"/>
<reference evidence="5 6" key="1">
    <citation type="journal article" date="2019" name="Int. J. Syst. Evol. Microbiol.">
        <title>The Global Catalogue of Microorganisms (GCM) 10K type strain sequencing project: providing services to taxonomists for standard genome sequencing and annotation.</title>
        <authorList>
            <consortium name="The Broad Institute Genomics Platform"/>
            <consortium name="The Broad Institute Genome Sequencing Center for Infectious Disease"/>
            <person name="Wu L."/>
            <person name="Ma J."/>
        </authorList>
    </citation>
    <scope>NUCLEOTIDE SEQUENCE [LARGE SCALE GENOMIC DNA]</scope>
    <source>
        <strain evidence="5 6">JCM 10425</strain>
    </source>
</reference>
<dbReference type="Gene3D" id="3.30.1340.30">
    <property type="match status" value="1"/>
</dbReference>
<evidence type="ECO:0000259" key="3">
    <source>
        <dbReference type="PROSITE" id="PS50914"/>
    </source>
</evidence>
<dbReference type="Pfam" id="PF04972">
    <property type="entry name" value="BON"/>
    <property type="match status" value="1"/>
</dbReference>
<dbReference type="PROSITE" id="PS50914">
    <property type="entry name" value="BON"/>
    <property type="match status" value="1"/>
</dbReference>
<gene>
    <name evidence="5" type="ORF">GCM10009539_05070</name>
</gene>
<evidence type="ECO:0000256" key="2">
    <source>
        <dbReference type="PROSITE-ProRule" id="PRU00703"/>
    </source>
</evidence>
<dbReference type="InterPro" id="IPR017080">
    <property type="entry name" value="UCP036990_CBS_BON"/>
</dbReference>
<sequence length="233" mass="25817">MTHRHVRDVMTTEVRTVYIGAPVKVVAEELEAGRVSALPVVDDDRRVVGIVSEADLLHKITYQDDVDDWPRLLRRHRTDRAKAEAASAGTLMTSPAVTIGPGASVVEAAALMEHRNVKRLPVIDDTGDLIGIVSRRDLVRLFTRKDEDIRTEVEHEVFGRVLMLTPGTASAWVANGHVTLRGRLQRKSETEIAAELTRRIDGVVGVANSLTFGQDDTTYRALREDVASRGIFY</sequence>
<comment type="caution">
    <text evidence="5">The sequence shown here is derived from an EMBL/GenBank/DDBJ whole genome shotgun (WGS) entry which is preliminary data.</text>
</comment>
<organism evidence="5 6">
    <name type="scientific">Cryptosporangium japonicum</name>
    <dbReference type="NCBI Taxonomy" id="80872"/>
    <lineage>
        <taxon>Bacteria</taxon>
        <taxon>Bacillati</taxon>
        <taxon>Actinomycetota</taxon>
        <taxon>Actinomycetes</taxon>
        <taxon>Cryptosporangiales</taxon>
        <taxon>Cryptosporangiaceae</taxon>
        <taxon>Cryptosporangium</taxon>
    </lineage>
</organism>
<dbReference type="PANTHER" id="PTHR48108">
    <property type="entry name" value="CBS DOMAIN-CONTAINING PROTEIN CBSX2, CHLOROPLASTIC"/>
    <property type="match status" value="1"/>
</dbReference>
<keyword evidence="6" id="KW-1185">Reference proteome</keyword>
<dbReference type="InterPro" id="IPR046342">
    <property type="entry name" value="CBS_dom_sf"/>
</dbReference>
<dbReference type="PIRSF" id="PIRSF036990">
    <property type="entry name" value="UCP036990_CBS_BON"/>
    <property type="match status" value="1"/>
</dbReference>
<evidence type="ECO:0000259" key="4">
    <source>
        <dbReference type="PROSITE" id="PS51371"/>
    </source>
</evidence>
<keyword evidence="1" id="KW-0677">Repeat</keyword>
<dbReference type="Gene3D" id="3.10.580.10">
    <property type="entry name" value="CBS-domain"/>
    <property type="match status" value="1"/>
</dbReference>
<dbReference type="SMART" id="SM00116">
    <property type="entry name" value="CBS"/>
    <property type="match status" value="2"/>
</dbReference>
<dbReference type="CDD" id="cd04586">
    <property type="entry name" value="CBS_pair_BON_assoc"/>
    <property type="match status" value="1"/>
</dbReference>